<organism evidence="1 2">
    <name type="scientific">Oxalobacter vibrioformis</name>
    <dbReference type="NCBI Taxonomy" id="933080"/>
    <lineage>
        <taxon>Bacteria</taxon>
        <taxon>Pseudomonadati</taxon>
        <taxon>Pseudomonadota</taxon>
        <taxon>Betaproteobacteria</taxon>
        <taxon>Burkholderiales</taxon>
        <taxon>Oxalobacteraceae</taxon>
        <taxon>Oxalobacter</taxon>
    </lineage>
</organism>
<proteinExistence type="predicted"/>
<dbReference type="Proteomes" id="UP001156215">
    <property type="component" value="Chromosome"/>
</dbReference>
<dbReference type="AlphaFoldDB" id="A0A9E9LZR7"/>
<gene>
    <name evidence="1" type="ORF">NB640_00670</name>
</gene>
<reference evidence="1" key="1">
    <citation type="journal article" date="2022" name="Front. Microbiol.">
        <title>New perspectives on an old grouping: The genomic and phenotypic variability of Oxalobacter formigenes and the implications for calcium oxalate stone prevention.</title>
        <authorList>
            <person name="Chmiel J.A."/>
            <person name="Carr C."/>
            <person name="Stuivenberg G.A."/>
            <person name="Venema R."/>
            <person name="Chanyi R.M."/>
            <person name="Al K.F."/>
            <person name="Giguere D."/>
            <person name="Say H."/>
            <person name="Akouris P.P."/>
            <person name="Dominguez Romero S.A."/>
            <person name="Kwong A."/>
            <person name="Tai V."/>
            <person name="Koval S.F."/>
            <person name="Razvi H."/>
            <person name="Bjazevic J."/>
            <person name="Burton J.P."/>
        </authorList>
    </citation>
    <scope>NUCLEOTIDE SEQUENCE</scope>
    <source>
        <strain evidence="1">WoOx3</strain>
    </source>
</reference>
<dbReference type="EMBL" id="CP098242">
    <property type="protein sequence ID" value="WAW10218.1"/>
    <property type="molecule type" value="Genomic_DNA"/>
</dbReference>
<dbReference type="RefSeq" id="WP_269309221.1">
    <property type="nucleotide sequence ID" value="NZ_CP098242.1"/>
</dbReference>
<accession>A0A9E9LZR7</accession>
<dbReference type="KEGG" id="ovb:NB640_00670"/>
<name>A0A9E9LZR7_9BURK</name>
<evidence type="ECO:0000313" key="2">
    <source>
        <dbReference type="Proteomes" id="UP001156215"/>
    </source>
</evidence>
<protein>
    <submittedName>
        <fullName evidence="1">Uncharacterized protein</fullName>
    </submittedName>
</protein>
<evidence type="ECO:0000313" key="1">
    <source>
        <dbReference type="EMBL" id="WAW10218.1"/>
    </source>
</evidence>
<sequence length="86" mass="9357">MQKQFVEGGRYSGEIFDGGCGILDTLSVTILKRNGKSVTYTLNHHHSVGHIAEAEIKTVEGWGEYIEAADDRFFAYATHAAKGAIA</sequence>
<keyword evidence="2" id="KW-1185">Reference proteome</keyword>